<feature type="region of interest" description="Disordered" evidence="1">
    <location>
        <begin position="392"/>
        <end position="417"/>
    </location>
</feature>
<dbReference type="EMBL" id="CP144748">
    <property type="protein sequence ID" value="WVZ70806.1"/>
    <property type="molecule type" value="Genomic_DNA"/>
</dbReference>
<feature type="domain" description="Tf2-1-like SH3-like" evidence="3">
    <location>
        <begin position="326"/>
        <end position="389"/>
    </location>
</feature>
<dbReference type="InterPro" id="IPR053134">
    <property type="entry name" value="RNA-dir_DNA_polymerase"/>
</dbReference>
<feature type="domain" description="Reverse transcriptase" evidence="2">
    <location>
        <begin position="114"/>
        <end position="248"/>
    </location>
</feature>
<evidence type="ECO:0000313" key="4">
    <source>
        <dbReference type="EMBL" id="WVZ70806.1"/>
    </source>
</evidence>
<name>A0AAQ3WRJ1_PASNO</name>
<reference evidence="4 5" key="1">
    <citation type="submission" date="2024-02" db="EMBL/GenBank/DDBJ databases">
        <title>High-quality chromosome-scale genome assembly of Pensacola bahiagrass (Paspalum notatum Flugge var. saurae).</title>
        <authorList>
            <person name="Vega J.M."/>
            <person name="Podio M."/>
            <person name="Orjuela J."/>
            <person name="Siena L.A."/>
            <person name="Pessino S.C."/>
            <person name="Combes M.C."/>
            <person name="Mariac C."/>
            <person name="Albertini E."/>
            <person name="Pupilli F."/>
            <person name="Ortiz J.P.A."/>
            <person name="Leblanc O."/>
        </authorList>
    </citation>
    <scope>NUCLEOTIDE SEQUENCE [LARGE SCALE GENOMIC DNA]</scope>
    <source>
        <strain evidence="4">R1</strain>
        <tissue evidence="4">Leaf</tissue>
    </source>
</reference>
<dbReference type="Pfam" id="PF00078">
    <property type="entry name" value="RVT_1"/>
    <property type="match status" value="1"/>
</dbReference>
<evidence type="ECO:0000313" key="5">
    <source>
        <dbReference type="Proteomes" id="UP001341281"/>
    </source>
</evidence>
<evidence type="ECO:0000259" key="2">
    <source>
        <dbReference type="Pfam" id="PF00078"/>
    </source>
</evidence>
<dbReference type="InterPro" id="IPR043128">
    <property type="entry name" value="Rev_trsase/Diguanyl_cyclase"/>
</dbReference>
<dbReference type="SUPFAM" id="SSF56672">
    <property type="entry name" value="DNA/RNA polymerases"/>
    <property type="match status" value="1"/>
</dbReference>
<evidence type="ECO:0000256" key="1">
    <source>
        <dbReference type="SAM" id="MobiDB-lite"/>
    </source>
</evidence>
<proteinExistence type="predicted"/>
<organism evidence="4 5">
    <name type="scientific">Paspalum notatum var. saurae</name>
    <dbReference type="NCBI Taxonomy" id="547442"/>
    <lineage>
        <taxon>Eukaryota</taxon>
        <taxon>Viridiplantae</taxon>
        <taxon>Streptophyta</taxon>
        <taxon>Embryophyta</taxon>
        <taxon>Tracheophyta</taxon>
        <taxon>Spermatophyta</taxon>
        <taxon>Magnoliopsida</taxon>
        <taxon>Liliopsida</taxon>
        <taxon>Poales</taxon>
        <taxon>Poaceae</taxon>
        <taxon>PACMAD clade</taxon>
        <taxon>Panicoideae</taxon>
        <taxon>Andropogonodae</taxon>
        <taxon>Paspaleae</taxon>
        <taxon>Paspalinae</taxon>
        <taxon>Paspalum</taxon>
    </lineage>
</organism>
<dbReference type="Gene3D" id="3.10.10.10">
    <property type="entry name" value="HIV Type 1 Reverse Transcriptase, subunit A, domain 1"/>
    <property type="match status" value="1"/>
</dbReference>
<feature type="region of interest" description="Disordered" evidence="1">
    <location>
        <begin position="482"/>
        <end position="522"/>
    </location>
</feature>
<dbReference type="InterPro" id="IPR043502">
    <property type="entry name" value="DNA/RNA_pol_sf"/>
</dbReference>
<dbReference type="PANTHER" id="PTHR24559:SF437">
    <property type="entry name" value="RNA-DIRECTED DNA POLYMERASE HOMOLOG"/>
    <property type="match status" value="1"/>
</dbReference>
<evidence type="ECO:0000259" key="3">
    <source>
        <dbReference type="Pfam" id="PF24626"/>
    </source>
</evidence>
<dbReference type="AlphaFoldDB" id="A0AAQ3WRJ1"/>
<dbReference type="CDD" id="cd01647">
    <property type="entry name" value="RT_LTR"/>
    <property type="match status" value="1"/>
</dbReference>
<protein>
    <recommendedName>
        <fullName evidence="6">Reverse transcriptase domain-containing protein</fullName>
    </recommendedName>
</protein>
<sequence>MREFSEDPMAMPLVLMYKGEVLVSNNNLPVSLGVSTVLQEYEDVFPEEIPAGLPPLRGIEHQNDLISGASLPNRAPYRTNPEETKEIQQQVQALLDKGYIRVSLSPCAVPVILVPKKDGTWRMCVDCRAINNITIRYRHPIPQDMLDELSGAAVFSKIDLRSGYHQIRMKEGDEWKTAFKKKFGLYEWLVMPFGLTNAPSTFMRLMNHVLRDFIGRFVVVYFDDILIYSRNEYEHCDHIRQVLQVAASNDQEKSAGVGRVVYGFKPVTPLDLLPLPLHERVNMEASKRADFVKKIHEKTREAIEKRGKNTAAARNKSRKQVLFKPGDMVWVHLRKDRFPDLRRSKLGPRGAGPYKVLAKINDNAYSIDIPNDELGAVSNSFNVADLTPYDGDDLAASRGGDDEDIHTLDPSPPHEDDHAIAATKGSNDEIRIGPITRARAKLIEQQVNSLLIESDFVSNENSILPKSLYVSMIRFMREEANARGSEELQQEEPDVLNIEASAREDREDGAVTRENKPSTSTT</sequence>
<dbReference type="Gene3D" id="3.30.70.270">
    <property type="match status" value="1"/>
</dbReference>
<dbReference type="PANTHER" id="PTHR24559">
    <property type="entry name" value="TRANSPOSON TY3-I GAG-POL POLYPROTEIN"/>
    <property type="match status" value="1"/>
</dbReference>
<evidence type="ECO:0008006" key="6">
    <source>
        <dbReference type="Google" id="ProtNLM"/>
    </source>
</evidence>
<dbReference type="InterPro" id="IPR000477">
    <property type="entry name" value="RT_dom"/>
</dbReference>
<gene>
    <name evidence="4" type="ORF">U9M48_019443</name>
</gene>
<keyword evidence="5" id="KW-1185">Reference proteome</keyword>
<dbReference type="Proteomes" id="UP001341281">
    <property type="component" value="Chromosome 04"/>
</dbReference>
<dbReference type="Pfam" id="PF24626">
    <property type="entry name" value="SH3_Tf2-1"/>
    <property type="match status" value="1"/>
</dbReference>
<dbReference type="InterPro" id="IPR056924">
    <property type="entry name" value="SH3_Tf2-1"/>
</dbReference>
<accession>A0AAQ3WRJ1</accession>
<feature type="compositionally biased region" description="Basic and acidic residues" evidence="1">
    <location>
        <begin position="501"/>
        <end position="516"/>
    </location>
</feature>